<dbReference type="InterPro" id="IPR001387">
    <property type="entry name" value="Cro/C1-type_HTH"/>
</dbReference>
<dbReference type="EMBL" id="NXID01000074">
    <property type="protein sequence ID" value="RXK12885.1"/>
    <property type="molecule type" value="Genomic_DNA"/>
</dbReference>
<organism evidence="2 3">
    <name type="scientific">Malaciobacter mytili LMG 24559</name>
    <dbReference type="NCBI Taxonomy" id="1032238"/>
    <lineage>
        <taxon>Bacteria</taxon>
        <taxon>Pseudomonadati</taxon>
        <taxon>Campylobacterota</taxon>
        <taxon>Epsilonproteobacteria</taxon>
        <taxon>Campylobacterales</taxon>
        <taxon>Arcobacteraceae</taxon>
        <taxon>Malaciobacter</taxon>
    </lineage>
</organism>
<dbReference type="CDD" id="cd00093">
    <property type="entry name" value="HTH_XRE"/>
    <property type="match status" value="1"/>
</dbReference>
<dbReference type="RefSeq" id="WP_114843382.1">
    <property type="nucleotide sequence ID" value="NZ_CP031220.1"/>
</dbReference>
<accession>A0AAX2AFU6</accession>
<dbReference type="Gene3D" id="1.10.260.40">
    <property type="entry name" value="lambda repressor-like DNA-binding domains"/>
    <property type="match status" value="1"/>
</dbReference>
<keyword evidence="3" id="KW-1185">Reference proteome</keyword>
<sequence>MEINEKIQFIRNANNMNKKQFSELLEVSQPTITRYEDGERLPDFNFLKNLIEKLHINPDWIFFDVEPAFLDIDDNNISIQNQELIKDINLILTPDEFNKKLNDIFFEHVIDQITNEDEQKFSIVRKFFKTIKLEGHVPFRPLLFLYYIFRYVRDNNEELNSLKLDKSERPYQRYLLDLVRRYKVVSFKNNPAFTSQIKKEFEMSIEMNLKENECKSLIVNYDELIKKIESKMTTIIIYSHKKIDTKTLFPKQK</sequence>
<evidence type="ECO:0000313" key="2">
    <source>
        <dbReference type="EMBL" id="RXK12885.1"/>
    </source>
</evidence>
<comment type="caution">
    <text evidence="2">The sequence shown here is derived from an EMBL/GenBank/DDBJ whole genome shotgun (WGS) entry which is preliminary data.</text>
</comment>
<name>A0AAX2AFU6_9BACT</name>
<dbReference type="PROSITE" id="PS50943">
    <property type="entry name" value="HTH_CROC1"/>
    <property type="match status" value="1"/>
</dbReference>
<dbReference type="Pfam" id="PF01381">
    <property type="entry name" value="HTH_3"/>
    <property type="match status" value="1"/>
</dbReference>
<dbReference type="KEGG" id="amyt:AMYT_a0179"/>
<dbReference type="SMART" id="SM00530">
    <property type="entry name" value="HTH_XRE"/>
    <property type="match status" value="1"/>
</dbReference>
<reference evidence="2 3" key="1">
    <citation type="submission" date="2017-09" db="EMBL/GenBank/DDBJ databases">
        <title>Genomics of the genus Arcobacter.</title>
        <authorList>
            <person name="Perez-Cataluna A."/>
            <person name="Figueras M.J."/>
            <person name="Salas-Masso N."/>
        </authorList>
    </citation>
    <scope>NUCLEOTIDE SEQUENCE [LARGE SCALE GENOMIC DNA]</scope>
    <source>
        <strain evidence="2 3">CECT 7386</strain>
    </source>
</reference>
<dbReference type="InterPro" id="IPR010982">
    <property type="entry name" value="Lambda_DNA-bd_dom_sf"/>
</dbReference>
<dbReference type="Proteomes" id="UP000290092">
    <property type="component" value="Unassembled WGS sequence"/>
</dbReference>
<evidence type="ECO:0000313" key="3">
    <source>
        <dbReference type="Proteomes" id="UP000290092"/>
    </source>
</evidence>
<evidence type="ECO:0000259" key="1">
    <source>
        <dbReference type="PROSITE" id="PS50943"/>
    </source>
</evidence>
<dbReference type="GO" id="GO:0003677">
    <property type="term" value="F:DNA binding"/>
    <property type="evidence" value="ECO:0007669"/>
    <property type="project" value="InterPro"/>
</dbReference>
<proteinExistence type="predicted"/>
<dbReference type="SUPFAM" id="SSF47413">
    <property type="entry name" value="lambda repressor-like DNA-binding domains"/>
    <property type="match status" value="1"/>
</dbReference>
<dbReference type="AlphaFoldDB" id="A0AAX2AFU6"/>
<feature type="domain" description="HTH cro/C1-type" evidence="1">
    <location>
        <begin position="7"/>
        <end position="61"/>
    </location>
</feature>
<gene>
    <name evidence="2" type="ORF">CP985_14130</name>
</gene>
<protein>
    <recommendedName>
        <fullName evidence="1">HTH cro/C1-type domain-containing protein</fullName>
    </recommendedName>
</protein>